<name>A0A835Q7N2_VANPL</name>
<dbReference type="Proteomes" id="UP000639772">
    <property type="component" value="Chromosome 10"/>
</dbReference>
<dbReference type="AlphaFoldDB" id="A0A835Q7N2"/>
<dbReference type="EMBL" id="JADCNM010000010">
    <property type="protein sequence ID" value="KAG0465750.1"/>
    <property type="molecule type" value="Genomic_DNA"/>
</dbReference>
<reference evidence="1 2" key="1">
    <citation type="journal article" date="2020" name="Nat. Food">
        <title>A phased Vanilla planifolia genome enables genetic improvement of flavour and production.</title>
        <authorList>
            <person name="Hasing T."/>
            <person name="Tang H."/>
            <person name="Brym M."/>
            <person name="Khazi F."/>
            <person name="Huang T."/>
            <person name="Chambers A.H."/>
        </authorList>
    </citation>
    <scope>NUCLEOTIDE SEQUENCE [LARGE SCALE GENOMIC DNA]</scope>
    <source>
        <tissue evidence="1">Leaf</tissue>
    </source>
</reference>
<gene>
    <name evidence="1" type="ORF">HPP92_019914</name>
</gene>
<sequence length="94" mass="10983">MTFSLYLLRQRSISTTKLQEKQLQEFALLSRRCRRAQLDEKQESNAAVILCSRLRWRKRSCLRELVALRRPKAPPTRSIIGHSTEQLDVFPSAV</sequence>
<evidence type="ECO:0000313" key="1">
    <source>
        <dbReference type="EMBL" id="KAG0465750.1"/>
    </source>
</evidence>
<accession>A0A835Q7N2</accession>
<evidence type="ECO:0000313" key="2">
    <source>
        <dbReference type="Proteomes" id="UP000639772"/>
    </source>
</evidence>
<proteinExistence type="predicted"/>
<comment type="caution">
    <text evidence="1">The sequence shown here is derived from an EMBL/GenBank/DDBJ whole genome shotgun (WGS) entry which is preliminary data.</text>
</comment>
<protein>
    <submittedName>
        <fullName evidence="1">Uncharacterized protein</fullName>
    </submittedName>
</protein>
<organism evidence="1 2">
    <name type="scientific">Vanilla planifolia</name>
    <name type="common">Vanilla</name>
    <dbReference type="NCBI Taxonomy" id="51239"/>
    <lineage>
        <taxon>Eukaryota</taxon>
        <taxon>Viridiplantae</taxon>
        <taxon>Streptophyta</taxon>
        <taxon>Embryophyta</taxon>
        <taxon>Tracheophyta</taxon>
        <taxon>Spermatophyta</taxon>
        <taxon>Magnoliopsida</taxon>
        <taxon>Liliopsida</taxon>
        <taxon>Asparagales</taxon>
        <taxon>Orchidaceae</taxon>
        <taxon>Vanilloideae</taxon>
        <taxon>Vanilleae</taxon>
        <taxon>Vanilla</taxon>
    </lineage>
</organism>